<feature type="region of interest" description="Disordered" evidence="1">
    <location>
        <begin position="44"/>
        <end position="74"/>
    </location>
</feature>
<organism evidence="2 5">
    <name type="scientific">Moraxella caviae</name>
    <dbReference type="NCBI Taxonomy" id="34060"/>
    <lineage>
        <taxon>Bacteria</taxon>
        <taxon>Pseudomonadati</taxon>
        <taxon>Pseudomonadota</taxon>
        <taxon>Gammaproteobacteria</taxon>
        <taxon>Moraxellales</taxon>
        <taxon>Moraxellaceae</taxon>
        <taxon>Moraxella</taxon>
    </lineage>
</organism>
<dbReference type="EMBL" id="MUXU01000057">
    <property type="protein sequence ID" value="OOR87998.1"/>
    <property type="molecule type" value="Genomic_DNA"/>
</dbReference>
<evidence type="ECO:0000313" key="2">
    <source>
        <dbReference type="EMBL" id="OOR87998.1"/>
    </source>
</evidence>
<evidence type="ECO:0000256" key="1">
    <source>
        <dbReference type="SAM" id="MobiDB-lite"/>
    </source>
</evidence>
<sequence length="149" mass="16906">MNRTIISKKGEISNAFSRPRTDHAAQDAMLAEFVRGGGKITVYDAPDVRKKPTKRVEKPAKKPPKKSERKLSQHDKKLLKWVEYMRKRPVHRSLLPKLFGIGNSKCVMTNNIHKVAMVFNAKVVKRHANAAEAKLYGEGYVYFIGGDDE</sequence>
<dbReference type="EMBL" id="UGQE01000004">
    <property type="protein sequence ID" value="STZ14493.1"/>
    <property type="molecule type" value="Genomic_DNA"/>
</dbReference>
<reference evidence="3 6" key="2">
    <citation type="submission" date="2018-06" db="EMBL/GenBank/DDBJ databases">
        <authorList>
            <consortium name="Pathogen Informatics"/>
            <person name="Doyle S."/>
        </authorList>
    </citation>
    <scope>NUCLEOTIDE SEQUENCE [LARGE SCALE GENOMIC DNA]</scope>
    <source>
        <strain evidence="3 6">NCTC10293</strain>
    </source>
</reference>
<evidence type="ECO:0000313" key="4">
    <source>
        <dbReference type="EMBL" id="STZ14493.1"/>
    </source>
</evidence>
<proteinExistence type="predicted"/>
<dbReference type="EMBL" id="UGQE01000004">
    <property type="protein sequence ID" value="STZ14021.1"/>
    <property type="molecule type" value="Genomic_DNA"/>
</dbReference>
<gene>
    <name evidence="2" type="ORF">B0181_09215</name>
    <name evidence="3" type="ORF">NCTC10293_01610</name>
    <name evidence="4" type="ORF">NCTC10293_02087</name>
</gene>
<evidence type="ECO:0000313" key="6">
    <source>
        <dbReference type="Proteomes" id="UP000255279"/>
    </source>
</evidence>
<dbReference type="RefSeq" id="WP_078277214.1">
    <property type="nucleotide sequence ID" value="NZ_CAACXO010000052.1"/>
</dbReference>
<name>A0A1S9ZX20_9GAMM</name>
<feature type="compositionally biased region" description="Basic and acidic residues" evidence="1">
    <location>
        <begin position="46"/>
        <end position="74"/>
    </location>
</feature>
<dbReference type="Proteomes" id="UP000190435">
    <property type="component" value="Unassembled WGS sequence"/>
</dbReference>
<evidence type="ECO:0000313" key="5">
    <source>
        <dbReference type="Proteomes" id="UP000190435"/>
    </source>
</evidence>
<evidence type="ECO:0000313" key="3">
    <source>
        <dbReference type="EMBL" id="STZ14021.1"/>
    </source>
</evidence>
<dbReference type="AlphaFoldDB" id="A0A1S9ZX20"/>
<feature type="region of interest" description="Disordered" evidence="1">
    <location>
        <begin position="1"/>
        <end position="22"/>
    </location>
</feature>
<dbReference type="Proteomes" id="UP000255279">
    <property type="component" value="Unassembled WGS sequence"/>
</dbReference>
<dbReference type="STRING" id="34060.B0181_09215"/>
<reference evidence="2 5" key="1">
    <citation type="submission" date="2017-02" db="EMBL/GenBank/DDBJ databases">
        <title>Draft genome sequence of Moraxella caviae CCUG 355 type strain.</title>
        <authorList>
            <person name="Engstrom-Jakobsson H."/>
            <person name="Salva-Serra F."/>
            <person name="Thorell K."/>
            <person name="Gonzales-Siles L."/>
            <person name="Karlsson R."/>
            <person name="Boulund F."/>
            <person name="Engstrand L."/>
            <person name="Moore E."/>
        </authorList>
    </citation>
    <scope>NUCLEOTIDE SEQUENCE [LARGE SCALE GENOMIC DNA]</scope>
    <source>
        <strain evidence="2 5">CCUG 355</strain>
    </source>
</reference>
<accession>A0A1S9ZX20</accession>
<protein>
    <submittedName>
        <fullName evidence="2">Uncharacterized protein</fullName>
    </submittedName>
</protein>
<keyword evidence="5" id="KW-1185">Reference proteome</keyword>